<protein>
    <submittedName>
        <fullName evidence="1">Uncharacterized protein</fullName>
    </submittedName>
</protein>
<evidence type="ECO:0000313" key="1">
    <source>
        <dbReference type="EMBL" id="MCM2437366.1"/>
    </source>
</evidence>
<name>A0ABT0VHR3_9LACO</name>
<proteinExistence type="predicted"/>
<evidence type="ECO:0000313" key="2">
    <source>
        <dbReference type="Proteomes" id="UP001057481"/>
    </source>
</evidence>
<accession>A0ABT0VHR3</accession>
<comment type="caution">
    <text evidence="1">The sequence shown here is derived from an EMBL/GenBank/DDBJ whole genome shotgun (WGS) entry which is preliminary data.</text>
</comment>
<dbReference type="EMBL" id="JAGMVS010000063">
    <property type="protein sequence ID" value="MCM2437366.1"/>
    <property type="molecule type" value="Genomic_DNA"/>
</dbReference>
<reference evidence="1" key="1">
    <citation type="submission" date="2021-04" db="EMBL/GenBank/DDBJ databases">
        <title>Taxonomic assessment of Weissella genus.</title>
        <authorList>
            <person name="Fanelli F."/>
            <person name="Chieffi D."/>
            <person name="Dell'Aquila A."/>
            <person name="Gyu-Sung C."/>
            <person name="Franz C.M.A.P."/>
            <person name="Fusco V."/>
        </authorList>
    </citation>
    <scope>NUCLEOTIDE SEQUENCE</scope>
    <source>
        <strain evidence="1">LMG 25373</strain>
    </source>
</reference>
<keyword evidence="2" id="KW-1185">Reference proteome</keyword>
<dbReference type="RefSeq" id="WP_205143493.1">
    <property type="nucleotide sequence ID" value="NZ_JAFBDN010000006.1"/>
</dbReference>
<gene>
    <name evidence="1" type="ORF">KAK10_05525</name>
</gene>
<sequence length="102" mass="11987">MQNYLSIPHHHIFTKIINFFVKKNAKQRPQMNSKHIINTLTYALRHNSSVIIQINSNFHSENFIELTGYLLQTNDDRLFIVNDISPFVTEVNPTLIHHVLFT</sequence>
<dbReference type="Proteomes" id="UP001057481">
    <property type="component" value="Unassembled WGS sequence"/>
</dbReference>
<organism evidence="1 2">
    <name type="scientific">Periweissella beninensis</name>
    <dbReference type="NCBI Taxonomy" id="504936"/>
    <lineage>
        <taxon>Bacteria</taxon>
        <taxon>Bacillati</taxon>
        <taxon>Bacillota</taxon>
        <taxon>Bacilli</taxon>
        <taxon>Lactobacillales</taxon>
        <taxon>Lactobacillaceae</taxon>
        <taxon>Periweissella</taxon>
    </lineage>
</organism>